<evidence type="ECO:0000256" key="3">
    <source>
        <dbReference type="ARBA" id="ARBA00022692"/>
    </source>
</evidence>
<feature type="transmembrane region" description="Helical" evidence="6">
    <location>
        <begin position="47"/>
        <end position="64"/>
    </location>
</feature>
<dbReference type="EMBL" id="JAAGOB010000002">
    <property type="protein sequence ID" value="NED94325.1"/>
    <property type="molecule type" value="Genomic_DNA"/>
</dbReference>
<evidence type="ECO:0000313" key="8">
    <source>
        <dbReference type="EMBL" id="NED94325.1"/>
    </source>
</evidence>
<feature type="transmembrane region" description="Helical" evidence="6">
    <location>
        <begin position="84"/>
        <end position="107"/>
    </location>
</feature>
<organism evidence="8 9">
    <name type="scientific">Phytoactinopolyspora alkaliphila</name>
    <dbReference type="NCBI Taxonomy" id="1783498"/>
    <lineage>
        <taxon>Bacteria</taxon>
        <taxon>Bacillati</taxon>
        <taxon>Actinomycetota</taxon>
        <taxon>Actinomycetes</taxon>
        <taxon>Jiangellales</taxon>
        <taxon>Jiangellaceae</taxon>
        <taxon>Phytoactinopolyspora</taxon>
    </lineage>
</organism>
<evidence type="ECO:0000256" key="4">
    <source>
        <dbReference type="ARBA" id="ARBA00022989"/>
    </source>
</evidence>
<gene>
    <name evidence="8" type="ORF">G1H11_03265</name>
</gene>
<evidence type="ECO:0000259" key="7">
    <source>
        <dbReference type="Pfam" id="PF04138"/>
    </source>
</evidence>
<dbReference type="AlphaFoldDB" id="A0A6N9YHB9"/>
<dbReference type="InterPro" id="IPR051401">
    <property type="entry name" value="GtrA_CellWall_Glycosyl"/>
</dbReference>
<dbReference type="GO" id="GO:0000271">
    <property type="term" value="P:polysaccharide biosynthetic process"/>
    <property type="evidence" value="ECO:0007669"/>
    <property type="project" value="InterPro"/>
</dbReference>
<dbReference type="InterPro" id="IPR007267">
    <property type="entry name" value="GtrA_DPMS_TM"/>
</dbReference>
<protein>
    <submittedName>
        <fullName evidence="8">GtrA family protein</fullName>
    </submittedName>
</protein>
<comment type="caution">
    <text evidence="8">The sequence shown here is derived from an EMBL/GenBank/DDBJ whole genome shotgun (WGS) entry which is preliminary data.</text>
</comment>
<feature type="transmembrane region" description="Helical" evidence="6">
    <location>
        <begin position="12"/>
        <end position="35"/>
    </location>
</feature>
<sequence>MWYRRDRVVRELLKFGAVGGVGFIADIGLFNLLLFAGGEGPLHDQPLVAKTLSVTLATIITYVGHRAWTFRHRTRIKHSRGYPLFFLFNGLGLGIALSCLGISRYVLDLSGPIADNISANVVGLALGTLFRYWSYRTWVFPANPSGPVPPPPAAREAEPVNA</sequence>
<dbReference type="PANTHER" id="PTHR38459:SF1">
    <property type="entry name" value="PROPHAGE BACTOPRENOL-LINKED GLUCOSE TRANSLOCASE HOMOLOG"/>
    <property type="match status" value="1"/>
</dbReference>
<keyword evidence="3 6" id="KW-0812">Transmembrane</keyword>
<reference evidence="8 9" key="1">
    <citation type="submission" date="2020-02" db="EMBL/GenBank/DDBJ databases">
        <authorList>
            <person name="Li X.-J."/>
            <person name="Feng X.-M."/>
        </authorList>
    </citation>
    <scope>NUCLEOTIDE SEQUENCE [LARGE SCALE GENOMIC DNA]</scope>
    <source>
        <strain evidence="8 9">CGMCC 4.7225</strain>
    </source>
</reference>
<evidence type="ECO:0000256" key="6">
    <source>
        <dbReference type="SAM" id="Phobius"/>
    </source>
</evidence>
<keyword evidence="9" id="KW-1185">Reference proteome</keyword>
<keyword evidence="4 6" id="KW-1133">Transmembrane helix</keyword>
<dbReference type="Proteomes" id="UP000469185">
    <property type="component" value="Unassembled WGS sequence"/>
</dbReference>
<comment type="similarity">
    <text evidence="2">Belongs to the GtrA family.</text>
</comment>
<dbReference type="GO" id="GO:0005886">
    <property type="term" value="C:plasma membrane"/>
    <property type="evidence" value="ECO:0007669"/>
    <property type="project" value="TreeGrafter"/>
</dbReference>
<dbReference type="Pfam" id="PF04138">
    <property type="entry name" value="GtrA_DPMS_TM"/>
    <property type="match status" value="1"/>
</dbReference>
<evidence type="ECO:0000256" key="1">
    <source>
        <dbReference type="ARBA" id="ARBA00004141"/>
    </source>
</evidence>
<keyword evidence="5 6" id="KW-0472">Membrane</keyword>
<feature type="domain" description="GtrA/DPMS transmembrane" evidence="7">
    <location>
        <begin position="14"/>
        <end position="140"/>
    </location>
</feature>
<feature type="transmembrane region" description="Helical" evidence="6">
    <location>
        <begin position="113"/>
        <end position="133"/>
    </location>
</feature>
<name>A0A6N9YHB9_9ACTN</name>
<proteinExistence type="inferred from homology"/>
<evidence type="ECO:0000313" key="9">
    <source>
        <dbReference type="Proteomes" id="UP000469185"/>
    </source>
</evidence>
<evidence type="ECO:0000256" key="5">
    <source>
        <dbReference type="ARBA" id="ARBA00023136"/>
    </source>
</evidence>
<comment type="subcellular location">
    <subcellularLocation>
        <location evidence="1">Membrane</location>
        <topology evidence="1">Multi-pass membrane protein</topology>
    </subcellularLocation>
</comment>
<dbReference type="PANTHER" id="PTHR38459">
    <property type="entry name" value="PROPHAGE BACTOPRENOL-LINKED GLUCOSE TRANSLOCASE HOMOLOG"/>
    <property type="match status" value="1"/>
</dbReference>
<accession>A0A6N9YHB9</accession>
<evidence type="ECO:0000256" key="2">
    <source>
        <dbReference type="ARBA" id="ARBA00009399"/>
    </source>
</evidence>